<dbReference type="OrthoDB" id="6118220at2759"/>
<keyword evidence="1" id="KW-0695">RNA-directed DNA polymerase</keyword>
<dbReference type="GO" id="GO:0031012">
    <property type="term" value="C:extracellular matrix"/>
    <property type="evidence" value="ECO:0007669"/>
    <property type="project" value="TreeGrafter"/>
</dbReference>
<keyword evidence="2" id="KW-1185">Reference proteome</keyword>
<keyword evidence="1" id="KW-0808">Transferase</keyword>
<dbReference type="GO" id="GO:0003964">
    <property type="term" value="F:RNA-directed DNA polymerase activity"/>
    <property type="evidence" value="ECO:0007669"/>
    <property type="project" value="UniProtKB-KW"/>
</dbReference>
<keyword evidence="1" id="KW-0548">Nucleotidyltransferase</keyword>
<organism evidence="1 2">
    <name type="scientific">Limosa lapponica baueri</name>
    <dbReference type="NCBI Taxonomy" id="1758121"/>
    <lineage>
        <taxon>Eukaryota</taxon>
        <taxon>Metazoa</taxon>
        <taxon>Chordata</taxon>
        <taxon>Craniata</taxon>
        <taxon>Vertebrata</taxon>
        <taxon>Euteleostomi</taxon>
        <taxon>Archelosauria</taxon>
        <taxon>Archosauria</taxon>
        <taxon>Dinosauria</taxon>
        <taxon>Saurischia</taxon>
        <taxon>Theropoda</taxon>
        <taxon>Coelurosauria</taxon>
        <taxon>Aves</taxon>
        <taxon>Neognathae</taxon>
        <taxon>Neoaves</taxon>
        <taxon>Charadriiformes</taxon>
        <taxon>Scolopacidae</taxon>
        <taxon>Limosa</taxon>
    </lineage>
</organism>
<reference evidence="2" key="2">
    <citation type="submission" date="2017-12" db="EMBL/GenBank/DDBJ databases">
        <title>Genome sequence of the Bar-tailed Godwit (Limosa lapponica baueri).</title>
        <authorList>
            <person name="Lima N.C.B."/>
            <person name="Parody-Merino A.M."/>
            <person name="Battley P.F."/>
            <person name="Fidler A.E."/>
            <person name="Prosdocimi F."/>
        </authorList>
    </citation>
    <scope>NUCLEOTIDE SEQUENCE [LARGE SCALE GENOMIC DNA]</scope>
</reference>
<evidence type="ECO:0000313" key="1">
    <source>
        <dbReference type="EMBL" id="PKU31488.1"/>
    </source>
</evidence>
<gene>
    <name evidence="1" type="ORF">llap_18208</name>
</gene>
<dbReference type="PANTHER" id="PTHR33395:SF22">
    <property type="entry name" value="REVERSE TRANSCRIPTASE DOMAIN-CONTAINING PROTEIN"/>
    <property type="match status" value="1"/>
</dbReference>
<protein>
    <submittedName>
        <fullName evidence="1">Rna-directed dna polymerase from mobile element jockey-like</fullName>
    </submittedName>
</protein>
<dbReference type="GO" id="GO:0061343">
    <property type="term" value="P:cell adhesion involved in heart morphogenesis"/>
    <property type="evidence" value="ECO:0007669"/>
    <property type="project" value="TreeGrafter"/>
</dbReference>
<name>A0A2I0TCG0_LIMLA</name>
<proteinExistence type="predicted"/>
<dbReference type="GO" id="GO:0007508">
    <property type="term" value="P:larval heart development"/>
    <property type="evidence" value="ECO:0007669"/>
    <property type="project" value="TreeGrafter"/>
</dbReference>
<reference evidence="2" key="1">
    <citation type="submission" date="2017-11" db="EMBL/GenBank/DDBJ databases">
        <authorList>
            <person name="Lima N.C."/>
            <person name="Parody-Merino A.M."/>
            <person name="Battley P.F."/>
            <person name="Fidler A.E."/>
            <person name="Prosdocimi F."/>
        </authorList>
    </citation>
    <scope>NUCLEOTIDE SEQUENCE [LARGE SCALE GENOMIC DNA]</scope>
</reference>
<dbReference type="PANTHER" id="PTHR33395">
    <property type="entry name" value="TRANSCRIPTASE, PUTATIVE-RELATED-RELATED"/>
    <property type="match status" value="1"/>
</dbReference>
<dbReference type="Proteomes" id="UP000233556">
    <property type="component" value="Unassembled WGS sequence"/>
</dbReference>
<dbReference type="EMBL" id="KZ512707">
    <property type="protein sequence ID" value="PKU31488.1"/>
    <property type="molecule type" value="Genomic_DNA"/>
</dbReference>
<dbReference type="AlphaFoldDB" id="A0A2I0TCG0"/>
<evidence type="ECO:0000313" key="2">
    <source>
        <dbReference type="Proteomes" id="UP000233556"/>
    </source>
</evidence>
<accession>A0A2I0TCG0</accession>
<sequence length="161" mass="18316">MLDMPTRSSALLYLVLANQEDLLDNITTNGSLGYSDHNIVEFKILPNTLKTSSRTKILDFRRTDFNTLRAQLRGIPWEASIDGKRACGCWELKFKNSLLEAQEQSIPYKGKGRRQNKRPPWLNNEILGVLKSKKEACYGYFNIIIIILPITPPGYASAQKK</sequence>